<name>A0A5C3NFE6_9AGAM</name>
<dbReference type="EMBL" id="ML213504">
    <property type="protein sequence ID" value="TFK56073.1"/>
    <property type="molecule type" value="Genomic_DNA"/>
</dbReference>
<proteinExistence type="predicted"/>
<feature type="transmembrane region" description="Helical" evidence="2">
    <location>
        <begin position="86"/>
        <end position="106"/>
    </location>
</feature>
<reference evidence="3 4" key="1">
    <citation type="journal article" date="2019" name="Nat. Ecol. Evol.">
        <title>Megaphylogeny resolves global patterns of mushroom evolution.</title>
        <authorList>
            <person name="Varga T."/>
            <person name="Krizsan K."/>
            <person name="Foldi C."/>
            <person name="Dima B."/>
            <person name="Sanchez-Garcia M."/>
            <person name="Sanchez-Ramirez S."/>
            <person name="Szollosi G.J."/>
            <person name="Szarkandi J.G."/>
            <person name="Papp V."/>
            <person name="Albert L."/>
            <person name="Andreopoulos W."/>
            <person name="Angelini C."/>
            <person name="Antonin V."/>
            <person name="Barry K.W."/>
            <person name="Bougher N.L."/>
            <person name="Buchanan P."/>
            <person name="Buyck B."/>
            <person name="Bense V."/>
            <person name="Catcheside P."/>
            <person name="Chovatia M."/>
            <person name="Cooper J."/>
            <person name="Damon W."/>
            <person name="Desjardin D."/>
            <person name="Finy P."/>
            <person name="Geml J."/>
            <person name="Haridas S."/>
            <person name="Hughes K."/>
            <person name="Justo A."/>
            <person name="Karasinski D."/>
            <person name="Kautmanova I."/>
            <person name="Kiss B."/>
            <person name="Kocsube S."/>
            <person name="Kotiranta H."/>
            <person name="LaButti K.M."/>
            <person name="Lechner B.E."/>
            <person name="Liimatainen K."/>
            <person name="Lipzen A."/>
            <person name="Lukacs Z."/>
            <person name="Mihaltcheva S."/>
            <person name="Morgado L.N."/>
            <person name="Niskanen T."/>
            <person name="Noordeloos M.E."/>
            <person name="Ohm R.A."/>
            <person name="Ortiz-Santana B."/>
            <person name="Ovrebo C."/>
            <person name="Racz N."/>
            <person name="Riley R."/>
            <person name="Savchenko A."/>
            <person name="Shiryaev A."/>
            <person name="Soop K."/>
            <person name="Spirin V."/>
            <person name="Szebenyi C."/>
            <person name="Tomsovsky M."/>
            <person name="Tulloss R.E."/>
            <person name="Uehling J."/>
            <person name="Grigoriev I.V."/>
            <person name="Vagvolgyi C."/>
            <person name="Papp T."/>
            <person name="Martin F.M."/>
            <person name="Miettinen O."/>
            <person name="Hibbett D.S."/>
            <person name="Nagy L.G."/>
        </authorList>
    </citation>
    <scope>NUCLEOTIDE SEQUENCE [LARGE SCALE GENOMIC DNA]</scope>
    <source>
        <strain evidence="3 4">OMC1185</strain>
    </source>
</reference>
<evidence type="ECO:0000313" key="3">
    <source>
        <dbReference type="EMBL" id="TFK56073.1"/>
    </source>
</evidence>
<feature type="compositionally biased region" description="Basic and acidic residues" evidence="1">
    <location>
        <begin position="357"/>
        <end position="367"/>
    </location>
</feature>
<evidence type="ECO:0000256" key="1">
    <source>
        <dbReference type="SAM" id="MobiDB-lite"/>
    </source>
</evidence>
<sequence length="367" mass="40727">MTSWSSTAELAKDSEVFIRLLFALFGLYCWELLSTVSFEWSLIRGTRKFKWPLAFFFLSRYSILWALIGLIISFSVTSEVNCNALYTFNSFCGNMAILAASTSLMLRTIALWERSMKIVVPLGILCLGHWALLWYGMFIVKAEWSPEANTCAVDKTNHTFLSINLFYTMGFDLTVLVLTVTSLIRSDGRSGLWKILFTDGLVYFVATASANSVPAILNVLNLNTTMNVIATVPAATVASIAACRAVIRLQDYAKRDPYVHSASLIANEVRFSRYMPAVKTPRYTTRPEIRVTTDQIVMQDMSPVSDTAVGTPYDRTPFDGTNGILHEMKKAEETSESLESQSSGAHGIHVQFTSSTKDGDDSAARAV</sequence>
<protein>
    <submittedName>
        <fullName evidence="3">Uncharacterized protein</fullName>
    </submittedName>
</protein>
<dbReference type="AlphaFoldDB" id="A0A5C3NFE6"/>
<feature type="transmembrane region" description="Helical" evidence="2">
    <location>
        <begin position="196"/>
        <end position="216"/>
    </location>
</feature>
<feature type="region of interest" description="Disordered" evidence="1">
    <location>
        <begin position="331"/>
        <end position="367"/>
    </location>
</feature>
<feature type="transmembrane region" description="Helical" evidence="2">
    <location>
        <begin position="160"/>
        <end position="184"/>
    </location>
</feature>
<dbReference type="OrthoDB" id="3197626at2759"/>
<dbReference type="Proteomes" id="UP000305948">
    <property type="component" value="Unassembled WGS sequence"/>
</dbReference>
<keyword evidence="4" id="KW-1185">Reference proteome</keyword>
<keyword evidence="2" id="KW-1133">Transmembrane helix</keyword>
<feature type="transmembrane region" description="Helical" evidence="2">
    <location>
        <begin position="118"/>
        <end position="140"/>
    </location>
</feature>
<feature type="transmembrane region" description="Helical" evidence="2">
    <location>
        <begin position="228"/>
        <end position="247"/>
    </location>
</feature>
<gene>
    <name evidence="3" type="ORF">OE88DRAFT_1652664</name>
</gene>
<keyword evidence="2" id="KW-0472">Membrane</keyword>
<keyword evidence="2" id="KW-0812">Transmembrane</keyword>
<evidence type="ECO:0000256" key="2">
    <source>
        <dbReference type="SAM" id="Phobius"/>
    </source>
</evidence>
<feature type="transmembrane region" description="Helical" evidence="2">
    <location>
        <begin position="53"/>
        <end position="74"/>
    </location>
</feature>
<feature type="transmembrane region" description="Helical" evidence="2">
    <location>
        <begin position="20"/>
        <end position="41"/>
    </location>
</feature>
<accession>A0A5C3NFE6</accession>
<evidence type="ECO:0000313" key="4">
    <source>
        <dbReference type="Proteomes" id="UP000305948"/>
    </source>
</evidence>
<organism evidence="3 4">
    <name type="scientific">Heliocybe sulcata</name>
    <dbReference type="NCBI Taxonomy" id="5364"/>
    <lineage>
        <taxon>Eukaryota</taxon>
        <taxon>Fungi</taxon>
        <taxon>Dikarya</taxon>
        <taxon>Basidiomycota</taxon>
        <taxon>Agaricomycotina</taxon>
        <taxon>Agaricomycetes</taxon>
        <taxon>Gloeophyllales</taxon>
        <taxon>Gloeophyllaceae</taxon>
        <taxon>Heliocybe</taxon>
    </lineage>
</organism>